<feature type="transmembrane region" description="Helical" evidence="7">
    <location>
        <begin position="123"/>
        <end position="152"/>
    </location>
</feature>
<dbReference type="InterPro" id="IPR010619">
    <property type="entry name" value="ThrE-like_N"/>
</dbReference>
<reference evidence="9 10" key="1">
    <citation type="submission" date="2015-09" db="EMBL/GenBank/DDBJ databases">
        <title>Draft genome sequence of a Caloramator mitchellensis, a moderate thermophile from the Great Artesian Basin of Australia.</title>
        <authorList>
            <person name="Patel B.K."/>
        </authorList>
    </citation>
    <scope>NUCLEOTIDE SEQUENCE [LARGE SCALE GENOMIC DNA]</scope>
    <source>
        <strain evidence="9 10">VF08</strain>
    </source>
</reference>
<comment type="subcellular location">
    <subcellularLocation>
        <location evidence="1">Cell membrane</location>
        <topology evidence="1">Multi-pass membrane protein</topology>
    </subcellularLocation>
</comment>
<protein>
    <submittedName>
        <fullName evidence="9">Inner membrane protein YjjP</fullName>
    </submittedName>
</protein>
<evidence type="ECO:0000256" key="7">
    <source>
        <dbReference type="SAM" id="Phobius"/>
    </source>
</evidence>
<dbReference type="OrthoDB" id="9813917at2"/>
<dbReference type="InterPro" id="IPR050539">
    <property type="entry name" value="ThrE_Dicarb/AminoAcid_Exp"/>
</dbReference>
<feature type="transmembrane region" description="Helical" evidence="7">
    <location>
        <begin position="164"/>
        <end position="181"/>
    </location>
</feature>
<evidence type="ECO:0000259" key="8">
    <source>
        <dbReference type="Pfam" id="PF06738"/>
    </source>
</evidence>
<dbReference type="GO" id="GO:0022857">
    <property type="term" value="F:transmembrane transporter activity"/>
    <property type="evidence" value="ECO:0007669"/>
    <property type="project" value="InterPro"/>
</dbReference>
<dbReference type="PANTHER" id="PTHR34390:SF2">
    <property type="entry name" value="SUCCINATE TRANSPORTER SUBUNIT YJJP-RELATED"/>
    <property type="match status" value="1"/>
</dbReference>
<dbReference type="EMBL" id="LKHP01000004">
    <property type="protein sequence ID" value="KRQ87202.1"/>
    <property type="molecule type" value="Genomic_DNA"/>
</dbReference>
<organism evidence="9 10">
    <name type="scientific">Caloramator mitchellensis</name>
    <dbReference type="NCBI Taxonomy" id="908809"/>
    <lineage>
        <taxon>Bacteria</taxon>
        <taxon>Bacillati</taxon>
        <taxon>Bacillota</taxon>
        <taxon>Clostridia</taxon>
        <taxon>Eubacteriales</taxon>
        <taxon>Clostridiaceae</taxon>
        <taxon>Caloramator</taxon>
    </lineage>
</organism>
<evidence type="ECO:0000256" key="2">
    <source>
        <dbReference type="ARBA" id="ARBA00022475"/>
    </source>
</evidence>
<dbReference type="AlphaFoldDB" id="A0A0R3K2P9"/>
<feature type="transmembrane region" description="Helical" evidence="7">
    <location>
        <begin position="193"/>
        <end position="211"/>
    </location>
</feature>
<evidence type="ECO:0000256" key="5">
    <source>
        <dbReference type="ARBA" id="ARBA00023136"/>
    </source>
</evidence>
<dbReference type="PANTHER" id="PTHR34390">
    <property type="entry name" value="UPF0442 PROTEIN YJJB-RELATED"/>
    <property type="match status" value="1"/>
</dbReference>
<keyword evidence="10" id="KW-1185">Reference proteome</keyword>
<comment type="similarity">
    <text evidence="6">Belongs to the ThrE exporter (TC 2.A.79) family.</text>
</comment>
<evidence type="ECO:0000256" key="6">
    <source>
        <dbReference type="ARBA" id="ARBA00034125"/>
    </source>
</evidence>
<keyword evidence="4 7" id="KW-1133">Transmembrane helix</keyword>
<dbReference type="RefSeq" id="WP_057977748.1">
    <property type="nucleotide sequence ID" value="NZ_LKHP01000004.1"/>
</dbReference>
<evidence type="ECO:0000256" key="4">
    <source>
        <dbReference type="ARBA" id="ARBA00022989"/>
    </source>
</evidence>
<dbReference type="Pfam" id="PF06738">
    <property type="entry name" value="ThrE"/>
    <property type="match status" value="1"/>
</dbReference>
<keyword evidence="3 7" id="KW-0812">Transmembrane</keyword>
<gene>
    <name evidence="9" type="primary">yjjP</name>
    <name evidence="9" type="ORF">ABG79_01000</name>
</gene>
<keyword evidence="5 7" id="KW-0472">Membrane</keyword>
<evidence type="ECO:0000313" key="9">
    <source>
        <dbReference type="EMBL" id="KRQ87202.1"/>
    </source>
</evidence>
<proteinExistence type="inferred from homology"/>
<sequence length="253" mass="28049">MNLKNVVEIATTIGEMLLSSGAEIYRVEESMSRIAKSYGYEFESFVMPTGFSATAKNIKGEVITCVKRIKNRTVDLHRIEYLNDLSRRIESDKPGYEEVLKEIEKINNIPYFKYWLRILSSGLVALSFTLLFNGNIIDAIIAFIITCAIYITKNSISKLGFFQFLEYFISGFLAAMLSLILKNFIYSIHVDKVIIGSIMILVPGIAMTNAIKDALYGDIISSFARFGEALFIAAAVGAGVGFALTLGIGWVIG</sequence>
<dbReference type="GO" id="GO:0015744">
    <property type="term" value="P:succinate transport"/>
    <property type="evidence" value="ECO:0007669"/>
    <property type="project" value="TreeGrafter"/>
</dbReference>
<evidence type="ECO:0000256" key="3">
    <source>
        <dbReference type="ARBA" id="ARBA00022692"/>
    </source>
</evidence>
<evidence type="ECO:0000313" key="10">
    <source>
        <dbReference type="Proteomes" id="UP000052015"/>
    </source>
</evidence>
<keyword evidence="2" id="KW-1003">Cell membrane</keyword>
<dbReference type="Proteomes" id="UP000052015">
    <property type="component" value="Unassembled WGS sequence"/>
</dbReference>
<comment type="caution">
    <text evidence="9">The sequence shown here is derived from an EMBL/GenBank/DDBJ whole genome shotgun (WGS) entry which is preliminary data.</text>
</comment>
<feature type="domain" description="Threonine/serine exporter-like N-terminal" evidence="8">
    <location>
        <begin position="9"/>
        <end position="246"/>
    </location>
</feature>
<dbReference type="GO" id="GO:0005886">
    <property type="term" value="C:plasma membrane"/>
    <property type="evidence" value="ECO:0007669"/>
    <property type="project" value="UniProtKB-SubCell"/>
</dbReference>
<evidence type="ECO:0000256" key="1">
    <source>
        <dbReference type="ARBA" id="ARBA00004651"/>
    </source>
</evidence>
<name>A0A0R3K2P9_CALMK</name>
<feature type="transmembrane region" description="Helical" evidence="7">
    <location>
        <begin position="231"/>
        <end position="252"/>
    </location>
</feature>
<accession>A0A0R3K2P9</accession>
<dbReference type="STRING" id="908809.ABG79_01000"/>